<keyword evidence="2" id="KW-1185">Reference proteome</keyword>
<proteinExistence type="predicted"/>
<dbReference type="EMBL" id="CAUJNA010000879">
    <property type="protein sequence ID" value="CAJ1382178.1"/>
    <property type="molecule type" value="Genomic_DNA"/>
</dbReference>
<reference evidence="1" key="1">
    <citation type="submission" date="2023-08" db="EMBL/GenBank/DDBJ databases">
        <authorList>
            <person name="Chen Y."/>
            <person name="Shah S."/>
            <person name="Dougan E. K."/>
            <person name="Thang M."/>
            <person name="Chan C."/>
        </authorList>
    </citation>
    <scope>NUCLEOTIDE SEQUENCE</scope>
</reference>
<accession>A0AA36I8K1</accession>
<gene>
    <name evidence="1" type="ORF">EVOR1521_LOCUS9623</name>
</gene>
<organism evidence="1 2">
    <name type="scientific">Effrenium voratum</name>
    <dbReference type="NCBI Taxonomy" id="2562239"/>
    <lineage>
        <taxon>Eukaryota</taxon>
        <taxon>Sar</taxon>
        <taxon>Alveolata</taxon>
        <taxon>Dinophyceae</taxon>
        <taxon>Suessiales</taxon>
        <taxon>Symbiodiniaceae</taxon>
        <taxon>Effrenium</taxon>
    </lineage>
</organism>
<evidence type="ECO:0000313" key="1">
    <source>
        <dbReference type="EMBL" id="CAJ1382178.1"/>
    </source>
</evidence>
<comment type="caution">
    <text evidence="1">The sequence shown here is derived from an EMBL/GenBank/DDBJ whole genome shotgun (WGS) entry which is preliminary data.</text>
</comment>
<sequence length="179" mass="20313">MYGLRCINNMYSEHAGKRSDFIIVGHPEFQMGKVHSSTRRFPAWDMRPVPSKPGKCMASNRSKPVLVRQLSAPGPVGSLKQRALEHSSKPEVPSASPRGSLVGDYFAFEQALHDMARHEQEAKYSREQVMRTAASYACRNGHSATCRNFATLHRELDDLRMKLEDEPEKTRESLRESPR</sequence>
<protein>
    <submittedName>
        <fullName evidence="1">Uncharacterized protein</fullName>
    </submittedName>
</protein>
<dbReference type="Proteomes" id="UP001178507">
    <property type="component" value="Unassembled WGS sequence"/>
</dbReference>
<evidence type="ECO:0000313" key="2">
    <source>
        <dbReference type="Proteomes" id="UP001178507"/>
    </source>
</evidence>
<dbReference type="AlphaFoldDB" id="A0AA36I8K1"/>
<name>A0AA36I8K1_9DINO</name>